<dbReference type="KEGG" id="sna:Snas_4531"/>
<dbReference type="AlphaFoldDB" id="D3Q5C7"/>
<name>D3Q5C7_STANL</name>
<feature type="compositionally biased region" description="Basic residues" evidence="1">
    <location>
        <begin position="231"/>
        <end position="243"/>
    </location>
</feature>
<dbReference type="STRING" id="446470.Snas_4531"/>
<dbReference type="Proteomes" id="UP000000844">
    <property type="component" value="Chromosome"/>
</dbReference>
<sequence>MFGRKRRRQEEEAVEETVDVVEDDAAPEATTGPYDAADAPEDDEQHLDLGSMRIPALAGLKVGVASDERGNTRPEVVISTEDSVMRLLACAAPRTEGIWDEVRAELAESLSKQGGKVEEIEDGPYGAELRAQQPAGQNDTVTIRFVGIDGPRWFLRVMFQGACATDPEAAPVLDECLRGVVVDRGVEAMPVREPLTLRLTPEMAEQQKKQAESAAATEAPAKANGAERAGARKRKPSPKPRKR</sequence>
<keyword evidence="3" id="KW-1185">Reference proteome</keyword>
<feature type="compositionally biased region" description="Acidic residues" evidence="1">
    <location>
        <begin position="12"/>
        <end position="26"/>
    </location>
</feature>
<proteinExistence type="predicted"/>
<protein>
    <recommendedName>
        <fullName evidence="4">DUF3710 domain-containing protein</fullName>
    </recommendedName>
</protein>
<dbReference type="RefSeq" id="WP_013019747.1">
    <property type="nucleotide sequence ID" value="NC_013947.1"/>
</dbReference>
<feature type="compositionally biased region" description="Low complexity" evidence="1">
    <location>
        <begin position="212"/>
        <end position="227"/>
    </location>
</feature>
<feature type="region of interest" description="Disordered" evidence="1">
    <location>
        <begin position="1"/>
        <end position="46"/>
    </location>
</feature>
<evidence type="ECO:0000313" key="3">
    <source>
        <dbReference type="Proteomes" id="UP000000844"/>
    </source>
</evidence>
<dbReference type="InterPro" id="IPR022183">
    <property type="entry name" value="DUF3710"/>
</dbReference>
<gene>
    <name evidence="2" type="ordered locus">Snas_4531</name>
</gene>
<evidence type="ECO:0000256" key="1">
    <source>
        <dbReference type="SAM" id="MobiDB-lite"/>
    </source>
</evidence>
<accession>D3Q5C7</accession>
<organism evidence="2 3">
    <name type="scientific">Stackebrandtia nassauensis (strain DSM 44728 / CIP 108903 / NRRL B-16338 / NBRC 102104 / LLR-40K-21)</name>
    <dbReference type="NCBI Taxonomy" id="446470"/>
    <lineage>
        <taxon>Bacteria</taxon>
        <taxon>Bacillati</taxon>
        <taxon>Actinomycetota</taxon>
        <taxon>Actinomycetes</taxon>
        <taxon>Glycomycetales</taxon>
        <taxon>Glycomycetaceae</taxon>
        <taxon>Stackebrandtia</taxon>
    </lineage>
</organism>
<evidence type="ECO:0008006" key="4">
    <source>
        <dbReference type="Google" id="ProtNLM"/>
    </source>
</evidence>
<dbReference type="HOGENOM" id="CLU_069776_1_2_11"/>
<reference evidence="2 3" key="1">
    <citation type="journal article" date="2009" name="Stand. Genomic Sci.">
        <title>Complete genome sequence of Stackebrandtia nassauensis type strain (LLR-40K-21).</title>
        <authorList>
            <person name="Munk C."/>
            <person name="Lapidus A."/>
            <person name="Copeland A."/>
            <person name="Jando M."/>
            <person name="Mayilraj S."/>
            <person name="Glavina Del Rio T."/>
            <person name="Nolan M."/>
            <person name="Chen F."/>
            <person name="Lucas S."/>
            <person name="Tice H."/>
            <person name="Cheng J.F."/>
            <person name="Han C."/>
            <person name="Detter J.C."/>
            <person name="Bruce D."/>
            <person name="Goodwin L."/>
            <person name="Chain P."/>
            <person name="Pitluck S."/>
            <person name="Goker M."/>
            <person name="Ovchinikova G."/>
            <person name="Pati A."/>
            <person name="Ivanova N."/>
            <person name="Mavromatis K."/>
            <person name="Chen A."/>
            <person name="Palaniappan K."/>
            <person name="Land M."/>
            <person name="Hauser L."/>
            <person name="Chang Y.J."/>
            <person name="Jeffries C.D."/>
            <person name="Bristow J."/>
            <person name="Eisen J.A."/>
            <person name="Markowitz V."/>
            <person name="Hugenholtz P."/>
            <person name="Kyrpides N.C."/>
            <person name="Klenk H.P."/>
        </authorList>
    </citation>
    <scope>NUCLEOTIDE SEQUENCE [LARGE SCALE GENOMIC DNA]</scope>
    <source>
        <strain evidence="3">DSM 44728 / CIP 108903 / NRRL B-16338 / NBRC 102104 / LLR-40K-21</strain>
    </source>
</reference>
<evidence type="ECO:0000313" key="2">
    <source>
        <dbReference type="EMBL" id="ADD44176.1"/>
    </source>
</evidence>
<feature type="region of interest" description="Disordered" evidence="1">
    <location>
        <begin position="197"/>
        <end position="243"/>
    </location>
</feature>
<dbReference type="eggNOG" id="ENOG502Z90C">
    <property type="taxonomic scope" value="Bacteria"/>
</dbReference>
<dbReference type="EMBL" id="CP001778">
    <property type="protein sequence ID" value="ADD44176.1"/>
    <property type="molecule type" value="Genomic_DNA"/>
</dbReference>
<dbReference type="Pfam" id="PF12502">
    <property type="entry name" value="DUF3710"/>
    <property type="match status" value="1"/>
</dbReference>